<dbReference type="Pfam" id="PF02424">
    <property type="entry name" value="ApbE"/>
    <property type="match status" value="1"/>
</dbReference>
<evidence type="ECO:0000256" key="11">
    <source>
        <dbReference type="PIRSR" id="PIRSR006268-2"/>
    </source>
</evidence>
<evidence type="ECO:0000256" key="9">
    <source>
        <dbReference type="ARBA" id="ARBA00048540"/>
    </source>
</evidence>
<protein>
    <recommendedName>
        <fullName evidence="2 10">FAD:protein FMN transferase</fullName>
        <ecNumber evidence="1 10">2.7.1.180</ecNumber>
    </recommendedName>
    <alternativeName>
        <fullName evidence="8 10">Flavin transferase</fullName>
    </alternativeName>
</protein>
<organism evidence="12 14">
    <name type="scientific">Trichococcus ilyis</name>
    <dbReference type="NCBI Taxonomy" id="640938"/>
    <lineage>
        <taxon>Bacteria</taxon>
        <taxon>Bacillati</taxon>
        <taxon>Bacillota</taxon>
        <taxon>Bacilli</taxon>
        <taxon>Lactobacillales</taxon>
        <taxon>Carnobacteriaceae</taxon>
        <taxon>Trichococcus</taxon>
    </lineage>
</organism>
<dbReference type="AlphaFoldDB" id="A0A143Z506"/>
<keyword evidence="4 10" id="KW-0808">Transferase</keyword>
<evidence type="ECO:0000256" key="4">
    <source>
        <dbReference type="ARBA" id="ARBA00022679"/>
    </source>
</evidence>
<keyword evidence="3 10" id="KW-0285">Flavoprotein</keyword>
<dbReference type="Gene3D" id="3.10.520.10">
    <property type="entry name" value="ApbE-like domains"/>
    <property type="match status" value="1"/>
</dbReference>
<evidence type="ECO:0000256" key="10">
    <source>
        <dbReference type="PIRNR" id="PIRNR006268"/>
    </source>
</evidence>
<keyword evidence="7 10" id="KW-0460">Magnesium</keyword>
<feature type="binding site" evidence="11">
    <location>
        <position position="147"/>
    </location>
    <ligand>
        <name>Mg(2+)</name>
        <dbReference type="ChEBI" id="CHEBI:18420"/>
    </ligand>
</feature>
<dbReference type="OrthoDB" id="9778595at2"/>
<keyword evidence="6 10" id="KW-0274">FAD</keyword>
<reference evidence="13 15" key="2">
    <citation type="submission" date="2016-10" db="EMBL/GenBank/DDBJ databases">
        <authorList>
            <person name="Varghese N."/>
            <person name="Submissions S."/>
        </authorList>
    </citation>
    <scope>NUCLEOTIDE SEQUENCE [LARGE SCALE GENOMIC DNA]</scope>
    <source>
        <strain evidence="13 15">DSM 22150</strain>
    </source>
</reference>
<dbReference type="EC" id="2.7.1.180" evidence="1 10"/>
<feature type="binding site" evidence="11">
    <location>
        <position position="267"/>
    </location>
    <ligand>
        <name>Mg(2+)</name>
        <dbReference type="ChEBI" id="CHEBI:18420"/>
    </ligand>
</feature>
<dbReference type="Proteomes" id="UP000199280">
    <property type="component" value="Unassembled WGS sequence"/>
</dbReference>
<evidence type="ECO:0000313" key="13">
    <source>
        <dbReference type="EMBL" id="SEJ74611.1"/>
    </source>
</evidence>
<dbReference type="EMBL" id="FJNB01000022">
    <property type="protein sequence ID" value="CZR07343.1"/>
    <property type="molecule type" value="Genomic_DNA"/>
</dbReference>
<reference evidence="12 14" key="1">
    <citation type="submission" date="2016-02" db="EMBL/GenBank/DDBJ databases">
        <authorList>
            <person name="Wen L."/>
            <person name="He K."/>
            <person name="Yang H."/>
        </authorList>
    </citation>
    <scope>NUCLEOTIDE SEQUENCE [LARGE SCALE GENOMIC DNA]</scope>
    <source>
        <strain evidence="12">Trichococcus_R210</strain>
    </source>
</reference>
<evidence type="ECO:0000256" key="1">
    <source>
        <dbReference type="ARBA" id="ARBA00011955"/>
    </source>
</evidence>
<dbReference type="GO" id="GO:0046872">
    <property type="term" value="F:metal ion binding"/>
    <property type="evidence" value="ECO:0007669"/>
    <property type="project" value="UniProtKB-UniRule"/>
</dbReference>
<keyword evidence="5 10" id="KW-0479">Metal-binding</keyword>
<proteinExistence type="inferred from homology"/>
<keyword evidence="15" id="KW-1185">Reference proteome</keyword>
<dbReference type="STRING" id="640938.TR210_2425"/>
<dbReference type="PANTHER" id="PTHR30040:SF2">
    <property type="entry name" value="FAD:PROTEIN FMN TRANSFERASE"/>
    <property type="match status" value="1"/>
</dbReference>
<comment type="catalytic activity">
    <reaction evidence="9 10">
        <text>L-threonyl-[protein] + FAD = FMN-L-threonyl-[protein] + AMP + H(+)</text>
        <dbReference type="Rhea" id="RHEA:36847"/>
        <dbReference type="Rhea" id="RHEA-COMP:11060"/>
        <dbReference type="Rhea" id="RHEA-COMP:11061"/>
        <dbReference type="ChEBI" id="CHEBI:15378"/>
        <dbReference type="ChEBI" id="CHEBI:30013"/>
        <dbReference type="ChEBI" id="CHEBI:57692"/>
        <dbReference type="ChEBI" id="CHEBI:74257"/>
        <dbReference type="ChEBI" id="CHEBI:456215"/>
        <dbReference type="EC" id="2.7.1.180"/>
    </reaction>
</comment>
<dbReference type="InterPro" id="IPR024932">
    <property type="entry name" value="ApbE"/>
</dbReference>
<evidence type="ECO:0000256" key="2">
    <source>
        <dbReference type="ARBA" id="ARBA00016337"/>
    </source>
</evidence>
<dbReference type="PIRSF" id="PIRSF006268">
    <property type="entry name" value="ApbE"/>
    <property type="match status" value="1"/>
</dbReference>
<evidence type="ECO:0000256" key="3">
    <source>
        <dbReference type="ARBA" id="ARBA00022630"/>
    </source>
</evidence>
<evidence type="ECO:0000256" key="7">
    <source>
        <dbReference type="ARBA" id="ARBA00022842"/>
    </source>
</evidence>
<evidence type="ECO:0000256" key="6">
    <source>
        <dbReference type="ARBA" id="ARBA00022827"/>
    </source>
</evidence>
<name>A0A143Z506_9LACT</name>
<accession>A0A143Z506</accession>
<comment type="cofactor">
    <cofactor evidence="11">
        <name>Mg(2+)</name>
        <dbReference type="ChEBI" id="CHEBI:18420"/>
    </cofactor>
    <cofactor evidence="11">
        <name>Mn(2+)</name>
        <dbReference type="ChEBI" id="CHEBI:29035"/>
    </cofactor>
    <text evidence="11">Magnesium. Can also use manganese.</text>
</comment>
<dbReference type="Proteomes" id="UP000076878">
    <property type="component" value="Unassembled WGS sequence"/>
</dbReference>
<dbReference type="RefSeq" id="WP_068624148.1">
    <property type="nucleotide sequence ID" value="NZ_FJNB01000022.1"/>
</dbReference>
<dbReference type="PANTHER" id="PTHR30040">
    <property type="entry name" value="THIAMINE BIOSYNTHESIS LIPOPROTEIN APBE"/>
    <property type="match status" value="1"/>
</dbReference>
<evidence type="ECO:0000313" key="14">
    <source>
        <dbReference type="Proteomes" id="UP000076878"/>
    </source>
</evidence>
<comment type="similarity">
    <text evidence="10">Belongs to the ApbE family.</text>
</comment>
<evidence type="ECO:0000313" key="12">
    <source>
        <dbReference type="EMBL" id="CZR07343.1"/>
    </source>
</evidence>
<evidence type="ECO:0000313" key="15">
    <source>
        <dbReference type="Proteomes" id="UP000199280"/>
    </source>
</evidence>
<sequence>MQQKRTSVRLMGTIIDLMVEHDFPDAILEEATKRLKIYEQRFSANDPTSELMQINHLAGKAPLAVHPELFDLIKLGKHHSTSPGSRLNIAIGPLVQTWRIGFGDAKVPDDEEIQRLLHVTDPNKILLSEPDRTVLLQEEGMSIDLGALAKGYIADLLTAYFKEAGVASALINLGGNVVVFGPSQRQEEPYWRIGIQNPTLPRAHYSAVLKLLDQSAVTSGIYERRLESKGRHYHHILDPKTGCPAETDVISLTIVSDASVDGEIWTTRLFGQSSEAILATLDRSETIEGILITQDGSLTCSKGLENRLQRKEATLSRV</sequence>
<dbReference type="InterPro" id="IPR003374">
    <property type="entry name" value="ApbE-like_sf"/>
</dbReference>
<dbReference type="GO" id="GO:0016740">
    <property type="term" value="F:transferase activity"/>
    <property type="evidence" value="ECO:0007669"/>
    <property type="project" value="UniProtKB-UniRule"/>
</dbReference>
<gene>
    <name evidence="13" type="ORF">SAMN05216375_12446</name>
    <name evidence="12" type="ORF">TR210_2425</name>
</gene>
<keyword evidence="13" id="KW-0449">Lipoprotein</keyword>
<evidence type="ECO:0000256" key="5">
    <source>
        <dbReference type="ARBA" id="ARBA00022723"/>
    </source>
</evidence>
<dbReference type="SUPFAM" id="SSF143631">
    <property type="entry name" value="ApbE-like"/>
    <property type="match status" value="1"/>
</dbReference>
<evidence type="ECO:0000256" key="8">
    <source>
        <dbReference type="ARBA" id="ARBA00031306"/>
    </source>
</evidence>
<dbReference type="EMBL" id="FNYT01000024">
    <property type="protein sequence ID" value="SEJ74611.1"/>
    <property type="molecule type" value="Genomic_DNA"/>
</dbReference>